<gene>
    <name evidence="12" type="ORF">AMOR_58640</name>
</gene>
<evidence type="ECO:0000256" key="2">
    <source>
        <dbReference type="ARBA" id="ARBA00004196"/>
    </source>
</evidence>
<dbReference type="Pfam" id="PF14537">
    <property type="entry name" value="Cytochrom_c3_2"/>
    <property type="match status" value="1"/>
</dbReference>
<keyword evidence="9" id="KW-1133">Transmembrane helix</keyword>
<sequence>MKRSPLVLLLALAASPVVAAIPAEQEGCLDCHGGSLDEFTLASGEKLPLNVDKDVFAKSVHGETLGCTKCHPGKTNDHATGEIAFKTRRDVTRAYYEQCKGCHFSNYEKTLDGVHFAVMSKGNANAAVCVDCHGSHDVSRPGQPRTRISKMCSGCHAKEAAIYAKSVHGRASETSSDVPVCTDCHRAHDTVDPRGGALALRTPEICGRCHTDEKLMSRYGLSTKVVDTYLADFHGMASSLSRDKKKGPGVRLAAVCTDCHGVHDIQRADDPSSPVLAANLQKTCAKCHQGATESFPKAWLSHYEPTPQKAPIVWAVQLFYKMMIPFMVGGLVLQIALHLWRVVVNR</sequence>
<evidence type="ECO:0000256" key="7">
    <source>
        <dbReference type="ARBA" id="ARBA00022982"/>
    </source>
</evidence>
<comment type="subcellular location">
    <subcellularLocation>
        <location evidence="2">Cell envelope</location>
    </subcellularLocation>
</comment>
<keyword evidence="5" id="KW-0479">Metal-binding</keyword>
<feature type="chain" id="PRO_5046098274" description="Tetrahaem cytochrome domain-containing protein" evidence="10">
    <location>
        <begin position="20"/>
        <end position="346"/>
    </location>
</feature>
<evidence type="ECO:0000256" key="4">
    <source>
        <dbReference type="ARBA" id="ARBA00022617"/>
    </source>
</evidence>
<keyword evidence="9" id="KW-0812">Transmembrane</keyword>
<keyword evidence="7" id="KW-0249">Electron transport</keyword>
<reference evidence="13" key="1">
    <citation type="journal article" date="2022" name="Int. J. Syst. Evol. Microbiol.">
        <title>Anaeromyxobacter oryzae sp. nov., Anaeromyxobacter diazotrophicus sp. nov. and Anaeromyxobacter paludicola sp. nov., isolated from paddy soils.</title>
        <authorList>
            <person name="Itoh H."/>
            <person name="Xu Z."/>
            <person name="Mise K."/>
            <person name="Masuda Y."/>
            <person name="Ushijima N."/>
            <person name="Hayakawa C."/>
            <person name="Shiratori Y."/>
            <person name="Senoo K."/>
        </authorList>
    </citation>
    <scope>NUCLEOTIDE SEQUENCE [LARGE SCALE GENOMIC DNA]</scope>
    <source>
        <strain evidence="13">Red232</strain>
    </source>
</reference>
<dbReference type="EMBL" id="AP025591">
    <property type="protein sequence ID" value="BDG06868.1"/>
    <property type="molecule type" value="Genomic_DNA"/>
</dbReference>
<evidence type="ECO:0000256" key="5">
    <source>
        <dbReference type="ARBA" id="ARBA00022723"/>
    </source>
</evidence>
<keyword evidence="13" id="KW-1185">Reference proteome</keyword>
<evidence type="ECO:0000256" key="9">
    <source>
        <dbReference type="SAM" id="Phobius"/>
    </source>
</evidence>
<feature type="domain" description="Tetrahaem cytochrome" evidence="11">
    <location>
        <begin position="127"/>
        <end position="211"/>
    </location>
</feature>
<dbReference type="InterPro" id="IPR012286">
    <property type="entry name" value="Tetrahaem_cytochrome"/>
</dbReference>
<proteinExistence type="predicted"/>
<dbReference type="InterPro" id="IPR051829">
    <property type="entry name" value="Multiheme_Cytochr_ET"/>
</dbReference>
<comment type="cofactor">
    <cofactor evidence="1">
        <name>heme c</name>
        <dbReference type="ChEBI" id="CHEBI:61717"/>
    </cofactor>
</comment>
<evidence type="ECO:0000259" key="11">
    <source>
        <dbReference type="Pfam" id="PF14537"/>
    </source>
</evidence>
<keyword evidence="3" id="KW-0813">Transport</keyword>
<evidence type="ECO:0000256" key="8">
    <source>
        <dbReference type="ARBA" id="ARBA00023004"/>
    </source>
</evidence>
<dbReference type="InterPro" id="IPR036280">
    <property type="entry name" value="Multihaem_cyt_sf"/>
</dbReference>
<dbReference type="Proteomes" id="UP001162891">
    <property type="component" value="Chromosome"/>
</dbReference>
<dbReference type="Gene3D" id="1.10.1130.10">
    <property type="entry name" value="Flavocytochrome C3, Chain A"/>
    <property type="match status" value="1"/>
</dbReference>
<feature type="signal peptide" evidence="10">
    <location>
        <begin position="1"/>
        <end position="19"/>
    </location>
</feature>
<accession>A0ABN6N4U9</accession>
<keyword evidence="4" id="KW-0349">Heme</keyword>
<evidence type="ECO:0000256" key="1">
    <source>
        <dbReference type="ARBA" id="ARBA00001926"/>
    </source>
</evidence>
<keyword evidence="6 10" id="KW-0732">Signal</keyword>
<protein>
    <recommendedName>
        <fullName evidence="11">Tetrahaem cytochrome domain-containing protein</fullName>
    </recommendedName>
</protein>
<evidence type="ECO:0000256" key="10">
    <source>
        <dbReference type="SAM" id="SignalP"/>
    </source>
</evidence>
<name>A0ABN6N4U9_9BACT</name>
<evidence type="ECO:0000313" key="13">
    <source>
        <dbReference type="Proteomes" id="UP001162891"/>
    </source>
</evidence>
<organism evidence="12 13">
    <name type="scientific">Anaeromyxobacter oryzae</name>
    <dbReference type="NCBI Taxonomy" id="2918170"/>
    <lineage>
        <taxon>Bacteria</taxon>
        <taxon>Pseudomonadati</taxon>
        <taxon>Myxococcota</taxon>
        <taxon>Myxococcia</taxon>
        <taxon>Myxococcales</taxon>
        <taxon>Cystobacterineae</taxon>
        <taxon>Anaeromyxobacteraceae</taxon>
        <taxon>Anaeromyxobacter</taxon>
    </lineage>
</organism>
<dbReference type="PANTHER" id="PTHR35038">
    <property type="entry name" value="DISSIMILATORY SULFITE REDUCTASE SIRA"/>
    <property type="match status" value="1"/>
</dbReference>
<dbReference type="SUPFAM" id="SSF48695">
    <property type="entry name" value="Multiheme cytochromes"/>
    <property type="match status" value="1"/>
</dbReference>
<dbReference type="Gene3D" id="3.90.10.10">
    <property type="entry name" value="Cytochrome C3"/>
    <property type="match status" value="1"/>
</dbReference>
<dbReference type="PANTHER" id="PTHR35038:SF8">
    <property type="entry name" value="C-TYPE POLYHEME CYTOCHROME OMCC"/>
    <property type="match status" value="1"/>
</dbReference>
<evidence type="ECO:0000256" key="3">
    <source>
        <dbReference type="ARBA" id="ARBA00022448"/>
    </source>
</evidence>
<keyword evidence="8" id="KW-0408">Iron</keyword>
<feature type="transmembrane region" description="Helical" evidence="9">
    <location>
        <begin position="318"/>
        <end position="340"/>
    </location>
</feature>
<keyword evidence="9" id="KW-0472">Membrane</keyword>
<evidence type="ECO:0000256" key="6">
    <source>
        <dbReference type="ARBA" id="ARBA00022729"/>
    </source>
</evidence>
<evidence type="ECO:0000313" key="12">
    <source>
        <dbReference type="EMBL" id="BDG06868.1"/>
    </source>
</evidence>